<dbReference type="InterPro" id="IPR012310">
    <property type="entry name" value="DNA_ligase_ATP-dep_cent"/>
</dbReference>
<accession>A0AAN7T460</accession>
<dbReference type="AlphaFoldDB" id="A0AAN7T460"/>
<evidence type="ECO:0000313" key="8">
    <source>
        <dbReference type="EMBL" id="KAK5088382.1"/>
    </source>
</evidence>
<dbReference type="InterPro" id="IPR036599">
    <property type="entry name" value="DNA_ligase_N_sf"/>
</dbReference>
<feature type="compositionally biased region" description="Low complexity" evidence="6">
    <location>
        <begin position="752"/>
        <end position="764"/>
    </location>
</feature>
<evidence type="ECO:0000256" key="5">
    <source>
        <dbReference type="ARBA" id="ARBA00023242"/>
    </source>
</evidence>
<sequence>MPFEFAHVCELLQELDRQKYQQRATYAKWDDPSHRVVAVWYSKYTDQISRNGVSAIALLSTLLPERRNDRTYDLQEERLSKIFARELGLGATRLKSLNGWRNRDGPDLATCVERVMAESEFEPPRPGEQVSVEEIDLALTRVAANMVSSAPAIRANADGEAATNILKPIIRRLQSNEAKWFVRMILKSYKPVGVPEYAVLHGFHFMLPKLLTIQNSFEAAVKIISRPEVARLPCRPSKDYEIALFPFLSKEIEPRLGIMVRRQPLDKARSIKHCVKMANSRVMSIERKYDGEYCQIHVDLSKKSRCVQIFAKSGRDSTLDRLSLLGPIKAGLRIGKEDCKIRHRAILEGELLVYSRARRDILPFYHVRKHVLHGGRRIGTEADSPRKAGEQLMIVFFDVLMLDEKVLISEPHSRRRQYLKGMVSPLEGTSMLVERALIDFKSRKASVALREAFGAAIRKRWEGFVLKGLEDPYFSWKEGTRAIKLKKDYVAGLGDTADMCIVGGRRDSRAEVGVNLGPRSWTYFYIACLVNKEDVRRFDQKPIFMIVDRIGPGNLSRDDIIALNEEGKLVKKEFVLDSQYMSIKHPRKDFRPPTDMFTKPIVVEIMGASFERPQTVDFYVLRFPRRLGSKLKLHRDRDVVDTVSFDELQELAHQSLTTDKEAGSQEDAEWIEKLIAADPQQKYIVDQSQSTSPSKTPRSATTISLTPASSRRFSTQPSPVFVRADSDEPTQAEWQERYASSCPQTPSRHSESTATPSTVRTTSTMKRTLSLEDSPLYGAPSKKRRIEFSETTVLHKGLGKQPRADISDTKTSVFSVYTESANVFGSRLPPVQDRRKTLSSTATNLSLSTPPSSEETKKADLKSVKDEIQSTAQSSRPSSSPCPYEVLKSILRPIGCEPCPARIRGPMYVAPSISRDVRSCAEIKTYSRKRSIDLTSRSTTFIENLKLGKQVDRHIRKKHIVFIDSKRSKQAVFDLRRLSRKISGKGLHDEFDVGTKSEVLVFDYEVLKQEGFVAGVERYCNDIGLGELDRFFCGTLEYLMRSDGAG</sequence>
<dbReference type="GO" id="GO:0003910">
    <property type="term" value="F:DNA ligase (ATP) activity"/>
    <property type="evidence" value="ECO:0007669"/>
    <property type="project" value="InterPro"/>
</dbReference>
<keyword evidence="3" id="KW-0547">Nucleotide-binding</keyword>
<reference evidence="8 9" key="1">
    <citation type="submission" date="2023-08" db="EMBL/GenBank/DDBJ databases">
        <title>Black Yeasts Isolated from many extreme environments.</title>
        <authorList>
            <person name="Coleine C."/>
            <person name="Stajich J.E."/>
            <person name="Selbmann L."/>
        </authorList>
    </citation>
    <scope>NUCLEOTIDE SEQUENCE [LARGE SCALE GENOMIC DNA]</scope>
    <source>
        <strain evidence="8 9">CCFEE 5910</strain>
    </source>
</reference>
<keyword evidence="9" id="KW-1185">Reference proteome</keyword>
<dbReference type="GO" id="GO:0006297">
    <property type="term" value="P:nucleotide-excision repair, DNA gap filling"/>
    <property type="evidence" value="ECO:0007669"/>
    <property type="project" value="TreeGrafter"/>
</dbReference>
<organism evidence="8 9">
    <name type="scientific">Lithohypha guttulata</name>
    <dbReference type="NCBI Taxonomy" id="1690604"/>
    <lineage>
        <taxon>Eukaryota</taxon>
        <taxon>Fungi</taxon>
        <taxon>Dikarya</taxon>
        <taxon>Ascomycota</taxon>
        <taxon>Pezizomycotina</taxon>
        <taxon>Eurotiomycetes</taxon>
        <taxon>Chaetothyriomycetidae</taxon>
        <taxon>Chaetothyriales</taxon>
        <taxon>Trichomeriaceae</taxon>
        <taxon>Lithohypha</taxon>
    </lineage>
</organism>
<dbReference type="InterPro" id="IPR012340">
    <property type="entry name" value="NA-bd_OB-fold"/>
</dbReference>
<evidence type="ECO:0000256" key="2">
    <source>
        <dbReference type="ARBA" id="ARBA00022598"/>
    </source>
</evidence>
<feature type="compositionally biased region" description="Low complexity" evidence="6">
    <location>
        <begin position="838"/>
        <end position="853"/>
    </location>
</feature>
<keyword evidence="4" id="KW-0067">ATP-binding</keyword>
<dbReference type="Pfam" id="PF04675">
    <property type="entry name" value="DNA_ligase_A_N"/>
    <property type="match status" value="1"/>
</dbReference>
<keyword evidence="5" id="KW-0539">Nucleus</keyword>
<dbReference type="InterPro" id="IPR012308">
    <property type="entry name" value="DNA_ligase_ATP-dep_N"/>
</dbReference>
<dbReference type="PROSITE" id="PS50160">
    <property type="entry name" value="DNA_LIGASE_A3"/>
    <property type="match status" value="1"/>
</dbReference>
<dbReference type="Gene3D" id="1.10.3260.10">
    <property type="entry name" value="DNA ligase, ATP-dependent, N-terminal domain"/>
    <property type="match status" value="1"/>
</dbReference>
<protein>
    <recommendedName>
        <fullName evidence="7">ATP-dependent DNA ligase family profile domain-containing protein</fullName>
    </recommendedName>
</protein>
<dbReference type="GO" id="GO:0003677">
    <property type="term" value="F:DNA binding"/>
    <property type="evidence" value="ECO:0007669"/>
    <property type="project" value="InterPro"/>
</dbReference>
<feature type="domain" description="ATP-dependent DNA ligase family profile" evidence="7">
    <location>
        <begin position="391"/>
        <end position="530"/>
    </location>
</feature>
<evidence type="ECO:0000256" key="4">
    <source>
        <dbReference type="ARBA" id="ARBA00022840"/>
    </source>
</evidence>
<evidence type="ECO:0000256" key="3">
    <source>
        <dbReference type="ARBA" id="ARBA00022741"/>
    </source>
</evidence>
<dbReference type="SUPFAM" id="SSF56091">
    <property type="entry name" value="DNA ligase/mRNA capping enzyme, catalytic domain"/>
    <property type="match status" value="1"/>
</dbReference>
<dbReference type="Proteomes" id="UP001309876">
    <property type="component" value="Unassembled WGS sequence"/>
</dbReference>
<dbReference type="Pfam" id="PF01068">
    <property type="entry name" value="DNA_ligase_A_M"/>
    <property type="match status" value="1"/>
</dbReference>
<dbReference type="GO" id="GO:0005524">
    <property type="term" value="F:ATP binding"/>
    <property type="evidence" value="ECO:0007669"/>
    <property type="project" value="UniProtKB-KW"/>
</dbReference>
<dbReference type="GO" id="GO:0006303">
    <property type="term" value="P:double-strand break repair via nonhomologous end joining"/>
    <property type="evidence" value="ECO:0007669"/>
    <property type="project" value="TreeGrafter"/>
</dbReference>
<dbReference type="Gene3D" id="3.30.470.30">
    <property type="entry name" value="DNA ligase/mRNA capping enzyme"/>
    <property type="match status" value="1"/>
</dbReference>
<dbReference type="GO" id="GO:0006310">
    <property type="term" value="P:DNA recombination"/>
    <property type="evidence" value="ECO:0007669"/>
    <property type="project" value="InterPro"/>
</dbReference>
<feature type="region of interest" description="Disordered" evidence="6">
    <location>
        <begin position="833"/>
        <end position="882"/>
    </location>
</feature>
<name>A0AAN7T460_9EURO</name>
<gene>
    <name evidence="8" type="ORF">LTR05_002600</name>
</gene>
<proteinExistence type="inferred from homology"/>
<evidence type="ECO:0000313" key="9">
    <source>
        <dbReference type="Proteomes" id="UP001309876"/>
    </source>
</evidence>
<feature type="compositionally biased region" description="Polar residues" evidence="6">
    <location>
        <begin position="686"/>
        <end position="718"/>
    </location>
</feature>
<dbReference type="PANTHER" id="PTHR45997:SF2">
    <property type="entry name" value="ATP DEPENDENT DNA LIGASE DOMAIN PROTEIN (AFU_ORTHOLOGUE AFUA_5G02430)"/>
    <property type="match status" value="1"/>
</dbReference>
<comment type="similarity">
    <text evidence="1">Belongs to the ATP-dependent DNA ligase family.</text>
</comment>
<dbReference type="PANTHER" id="PTHR45997">
    <property type="entry name" value="DNA LIGASE 4"/>
    <property type="match status" value="1"/>
</dbReference>
<dbReference type="Gene3D" id="2.40.50.140">
    <property type="entry name" value="Nucleic acid-binding proteins"/>
    <property type="match status" value="1"/>
</dbReference>
<evidence type="ECO:0000259" key="7">
    <source>
        <dbReference type="PROSITE" id="PS50160"/>
    </source>
</evidence>
<feature type="compositionally biased region" description="Basic and acidic residues" evidence="6">
    <location>
        <begin position="854"/>
        <end position="868"/>
    </location>
</feature>
<feature type="region of interest" description="Disordered" evidence="6">
    <location>
        <begin position="682"/>
        <end position="764"/>
    </location>
</feature>
<dbReference type="InterPro" id="IPR029710">
    <property type="entry name" value="LIG4"/>
</dbReference>
<dbReference type="EMBL" id="JAVRRJ010000002">
    <property type="protein sequence ID" value="KAK5088382.1"/>
    <property type="molecule type" value="Genomic_DNA"/>
</dbReference>
<keyword evidence="2" id="KW-0436">Ligase</keyword>
<evidence type="ECO:0000256" key="1">
    <source>
        <dbReference type="ARBA" id="ARBA00007572"/>
    </source>
</evidence>
<comment type="caution">
    <text evidence="8">The sequence shown here is derived from an EMBL/GenBank/DDBJ whole genome shotgun (WGS) entry which is preliminary data.</text>
</comment>
<dbReference type="GO" id="GO:0032807">
    <property type="term" value="C:DNA ligase IV complex"/>
    <property type="evidence" value="ECO:0007669"/>
    <property type="project" value="TreeGrafter"/>
</dbReference>
<evidence type="ECO:0000256" key="6">
    <source>
        <dbReference type="SAM" id="MobiDB-lite"/>
    </source>
</evidence>